<evidence type="ECO:0000313" key="1">
    <source>
        <dbReference type="EMBL" id="QQP50547.1"/>
    </source>
</evidence>
<dbReference type="GO" id="GO:0016301">
    <property type="term" value="F:kinase activity"/>
    <property type="evidence" value="ECO:0007669"/>
    <property type="project" value="UniProtKB-KW"/>
</dbReference>
<feature type="non-terminal residue" evidence="1">
    <location>
        <position position="1"/>
    </location>
</feature>
<accession>A0A7T8K884</accession>
<dbReference type="OrthoDB" id="567086at2759"/>
<sequence>DIPIWTSFPEPINKWTNLNGTDLLGPHLKIPPVGPWPRSPITCDPMALSKSWSVRPHSAISVFSRQFYEAGQMTEV</sequence>
<proteinExistence type="predicted"/>
<reference evidence="2" key="1">
    <citation type="submission" date="2021-01" db="EMBL/GenBank/DDBJ databases">
        <title>Caligus Genome Assembly.</title>
        <authorList>
            <person name="Gallardo-Escarate C."/>
        </authorList>
    </citation>
    <scope>NUCLEOTIDE SEQUENCE [LARGE SCALE GENOMIC DNA]</scope>
</reference>
<keyword evidence="1" id="KW-0808">Transferase</keyword>
<dbReference type="Proteomes" id="UP000595437">
    <property type="component" value="Chromosome 7"/>
</dbReference>
<keyword evidence="1" id="KW-0418">Kinase</keyword>
<protein>
    <submittedName>
        <fullName evidence="1">Thymidine kinase 2 mitochondrial</fullName>
    </submittedName>
</protein>
<feature type="non-terminal residue" evidence="1">
    <location>
        <position position="76"/>
    </location>
</feature>
<evidence type="ECO:0000313" key="2">
    <source>
        <dbReference type="Proteomes" id="UP000595437"/>
    </source>
</evidence>
<keyword evidence="2" id="KW-1185">Reference proteome</keyword>
<organism evidence="1 2">
    <name type="scientific">Caligus rogercresseyi</name>
    <name type="common">Sea louse</name>
    <dbReference type="NCBI Taxonomy" id="217165"/>
    <lineage>
        <taxon>Eukaryota</taxon>
        <taxon>Metazoa</taxon>
        <taxon>Ecdysozoa</taxon>
        <taxon>Arthropoda</taxon>
        <taxon>Crustacea</taxon>
        <taxon>Multicrustacea</taxon>
        <taxon>Hexanauplia</taxon>
        <taxon>Copepoda</taxon>
        <taxon>Siphonostomatoida</taxon>
        <taxon>Caligidae</taxon>
        <taxon>Caligus</taxon>
    </lineage>
</organism>
<dbReference type="AlphaFoldDB" id="A0A7T8K884"/>
<name>A0A7T8K884_CALRO</name>
<dbReference type="EMBL" id="CP045896">
    <property type="protein sequence ID" value="QQP50547.1"/>
    <property type="molecule type" value="Genomic_DNA"/>
</dbReference>
<gene>
    <name evidence="1" type="ORF">FKW44_011580</name>
</gene>